<dbReference type="PANTHER" id="PTHR41164">
    <property type="entry name" value="CURLI PRODUCTION ASSEMBLY/TRANSPORT COMPONENT CSGG"/>
    <property type="match status" value="1"/>
</dbReference>
<keyword evidence="4" id="KW-0564">Palmitate</keyword>
<evidence type="ECO:0000313" key="6">
    <source>
        <dbReference type="EMBL" id="PTQ78681.1"/>
    </source>
</evidence>
<gene>
    <name evidence="6" type="ORF">C8R21_14115</name>
</gene>
<dbReference type="AlphaFoldDB" id="A0A2T5I4C0"/>
<keyword evidence="2" id="KW-0732">Signal</keyword>
<accession>A0A2T5I4C0</accession>
<dbReference type="PANTHER" id="PTHR41164:SF1">
    <property type="entry name" value="CURLI PRODUCTION ASSEMBLY_TRANSPORT COMPONENT CSGG"/>
    <property type="match status" value="1"/>
</dbReference>
<reference evidence="6 7" key="1">
    <citation type="submission" date="2018-04" db="EMBL/GenBank/DDBJ databases">
        <title>Active sludge and wastewater microbial communities from Klosterneuburg, Austria.</title>
        <authorList>
            <person name="Wagner M."/>
        </authorList>
    </citation>
    <scope>NUCLEOTIDE SEQUENCE [LARGE SCALE GENOMIC DNA]</scope>
    <source>
        <strain evidence="6 7">Nl12</strain>
    </source>
</reference>
<organism evidence="6 7">
    <name type="scientific">Nitrosospira multiformis</name>
    <dbReference type="NCBI Taxonomy" id="1231"/>
    <lineage>
        <taxon>Bacteria</taxon>
        <taxon>Pseudomonadati</taxon>
        <taxon>Pseudomonadota</taxon>
        <taxon>Betaproteobacteria</taxon>
        <taxon>Nitrosomonadales</taxon>
        <taxon>Nitrosomonadaceae</taxon>
        <taxon>Nitrosospira</taxon>
    </lineage>
</organism>
<keyword evidence="1" id="KW-1003">Cell membrane</keyword>
<name>A0A2T5I4C0_9PROT</name>
<proteinExistence type="predicted"/>
<evidence type="ECO:0000256" key="1">
    <source>
        <dbReference type="ARBA" id="ARBA00022475"/>
    </source>
</evidence>
<dbReference type="GO" id="GO:0030288">
    <property type="term" value="C:outer membrane-bounded periplasmic space"/>
    <property type="evidence" value="ECO:0007669"/>
    <property type="project" value="InterPro"/>
</dbReference>
<sequence length="247" mass="26491">MDEYELVLYAISPSSSANLKEGQMKRILLIATILMVAACAPTRTVQEGVKDPGPRVVANPLPANQRITVGIARFTNESVYGSGLFTDASGDRIGKQASDLLARHLVATQRFNVVERQDIGKLAAEADLMGLSKEQFKQNLMGVDALIMGSVAELGRDTTGNTWVIGKSKTQRARARVVLRLVDPRTGQVFYTQEGAGEADLSSSSTLGFGGATGFDSTLEGKAIDAAIVNMMNNVMATLEARRNQIQ</sequence>
<evidence type="ECO:0000256" key="3">
    <source>
        <dbReference type="ARBA" id="ARBA00023136"/>
    </source>
</evidence>
<evidence type="ECO:0000256" key="5">
    <source>
        <dbReference type="ARBA" id="ARBA00023288"/>
    </source>
</evidence>
<keyword evidence="5" id="KW-0449">Lipoprotein</keyword>
<dbReference type="EMBL" id="QAOK01000041">
    <property type="protein sequence ID" value="PTQ78681.1"/>
    <property type="molecule type" value="Genomic_DNA"/>
</dbReference>
<dbReference type="InterPro" id="IPR005534">
    <property type="entry name" value="Curli_assmbl/transp-comp_CsgG"/>
</dbReference>
<evidence type="ECO:0000256" key="2">
    <source>
        <dbReference type="ARBA" id="ARBA00022729"/>
    </source>
</evidence>
<protein>
    <submittedName>
        <fullName evidence="6">Curli biogenesis system outer membrane secretion channel CsgG</fullName>
    </submittedName>
</protein>
<dbReference type="Pfam" id="PF03783">
    <property type="entry name" value="CsgG"/>
    <property type="match status" value="1"/>
</dbReference>
<dbReference type="Gene3D" id="3.40.50.10610">
    <property type="entry name" value="ABC-type transport auxiliary lipoprotein component"/>
    <property type="match status" value="1"/>
</dbReference>
<keyword evidence="3" id="KW-0472">Membrane</keyword>
<evidence type="ECO:0000256" key="4">
    <source>
        <dbReference type="ARBA" id="ARBA00023139"/>
    </source>
</evidence>
<evidence type="ECO:0000313" key="7">
    <source>
        <dbReference type="Proteomes" id="UP000244152"/>
    </source>
</evidence>
<dbReference type="Proteomes" id="UP000244152">
    <property type="component" value="Unassembled WGS sequence"/>
</dbReference>
<comment type="caution">
    <text evidence="6">The sequence shown here is derived from an EMBL/GenBank/DDBJ whole genome shotgun (WGS) entry which is preliminary data.</text>
</comment>